<gene>
    <name evidence="1" type="ORF">KY465_18520</name>
</gene>
<reference evidence="1" key="1">
    <citation type="submission" date="2021-07" db="EMBL/GenBank/DDBJ databases">
        <title>Pseudohoeflea marina sp. nov. a polyhydroxyalcanoate-producing bacterium.</title>
        <authorList>
            <person name="Zheng W."/>
            <person name="Yu S."/>
            <person name="Huang Y."/>
        </authorList>
    </citation>
    <scope>NUCLEOTIDE SEQUENCE</scope>
    <source>
        <strain evidence="1">DP4N28-3</strain>
    </source>
</reference>
<name>A0ABS6WTJ4_9HYPH</name>
<dbReference type="Proteomes" id="UP001430804">
    <property type="component" value="Unassembled WGS sequence"/>
</dbReference>
<protein>
    <submittedName>
        <fullName evidence="1">Uncharacterized protein</fullName>
    </submittedName>
</protein>
<comment type="caution">
    <text evidence="1">The sequence shown here is derived from an EMBL/GenBank/DDBJ whole genome shotgun (WGS) entry which is preliminary data.</text>
</comment>
<dbReference type="EMBL" id="JAHWQX010000012">
    <property type="protein sequence ID" value="MBW3099281.1"/>
    <property type="molecule type" value="Genomic_DNA"/>
</dbReference>
<sequence>MRETRTATNCIAGCFVCNGSDAMWTSKNAMALAARHHDATGHETWADQTLTVRYGGHDQQQSD</sequence>
<proteinExistence type="predicted"/>
<accession>A0ABS6WTJ4</accession>
<evidence type="ECO:0000313" key="1">
    <source>
        <dbReference type="EMBL" id="MBW3099281.1"/>
    </source>
</evidence>
<dbReference type="RefSeq" id="WP_219203609.1">
    <property type="nucleotide sequence ID" value="NZ_JAHWQX010000012.1"/>
</dbReference>
<evidence type="ECO:0000313" key="2">
    <source>
        <dbReference type="Proteomes" id="UP001430804"/>
    </source>
</evidence>
<keyword evidence="2" id="KW-1185">Reference proteome</keyword>
<organism evidence="1 2">
    <name type="scientific">Pseudohoeflea coraliihabitans</name>
    <dbReference type="NCBI Taxonomy" id="2860393"/>
    <lineage>
        <taxon>Bacteria</taxon>
        <taxon>Pseudomonadati</taxon>
        <taxon>Pseudomonadota</taxon>
        <taxon>Alphaproteobacteria</taxon>
        <taxon>Hyphomicrobiales</taxon>
        <taxon>Rhizobiaceae</taxon>
        <taxon>Pseudohoeflea</taxon>
    </lineage>
</organism>